<organism evidence="4 5">
    <name type="scientific">Psychromonas arctica</name>
    <dbReference type="NCBI Taxonomy" id="168275"/>
    <lineage>
        <taxon>Bacteria</taxon>
        <taxon>Pseudomonadati</taxon>
        <taxon>Pseudomonadota</taxon>
        <taxon>Gammaproteobacteria</taxon>
        <taxon>Alteromonadales</taxon>
        <taxon>Psychromonadaceae</taxon>
        <taxon>Psychromonas</taxon>
    </lineage>
</organism>
<evidence type="ECO:0000256" key="1">
    <source>
        <dbReference type="SAM" id="Phobius"/>
    </source>
</evidence>
<dbReference type="InterPro" id="IPR050706">
    <property type="entry name" value="Cyclic-di-GMP_PDE-like"/>
</dbReference>
<keyword evidence="4" id="KW-0548">Nucleotidyltransferase</keyword>
<dbReference type="SMART" id="SM00267">
    <property type="entry name" value="GGDEF"/>
    <property type="match status" value="1"/>
</dbReference>
<name>A0ABU9HBM4_9GAMM</name>
<dbReference type="RefSeq" id="WP_341627827.1">
    <property type="nucleotide sequence ID" value="NZ_JBAKBA010000017.1"/>
</dbReference>
<dbReference type="CDD" id="cd01949">
    <property type="entry name" value="GGDEF"/>
    <property type="match status" value="1"/>
</dbReference>
<dbReference type="InterPro" id="IPR043128">
    <property type="entry name" value="Rev_trsase/Diguanyl_cyclase"/>
</dbReference>
<keyword evidence="4" id="KW-0808">Transferase</keyword>
<feature type="domain" description="GGDEF" evidence="3">
    <location>
        <begin position="273"/>
        <end position="409"/>
    </location>
</feature>
<gene>
    <name evidence="4" type="ORF">V6255_08910</name>
</gene>
<dbReference type="Pfam" id="PF00990">
    <property type="entry name" value="GGDEF"/>
    <property type="match status" value="1"/>
</dbReference>
<evidence type="ECO:0000259" key="3">
    <source>
        <dbReference type="PROSITE" id="PS50887"/>
    </source>
</evidence>
<keyword evidence="1" id="KW-0472">Membrane</keyword>
<comment type="caution">
    <text evidence="4">The sequence shown here is derived from an EMBL/GenBank/DDBJ whole genome shotgun (WGS) entry which is preliminary data.</text>
</comment>
<dbReference type="PROSITE" id="PS50887">
    <property type="entry name" value="GGDEF"/>
    <property type="match status" value="1"/>
</dbReference>
<keyword evidence="1" id="KW-1133">Transmembrane helix</keyword>
<dbReference type="Gene3D" id="3.30.70.270">
    <property type="match status" value="1"/>
</dbReference>
<dbReference type="InterPro" id="IPR001633">
    <property type="entry name" value="EAL_dom"/>
</dbReference>
<dbReference type="Pfam" id="PF00563">
    <property type="entry name" value="EAL"/>
    <property type="match status" value="1"/>
</dbReference>
<dbReference type="EC" id="3.1.4.52" evidence="4"/>
<dbReference type="InterPro" id="IPR000160">
    <property type="entry name" value="GGDEF_dom"/>
</dbReference>
<dbReference type="PANTHER" id="PTHR33121">
    <property type="entry name" value="CYCLIC DI-GMP PHOSPHODIESTERASE PDEF"/>
    <property type="match status" value="1"/>
</dbReference>
<dbReference type="GO" id="GO:0071111">
    <property type="term" value="F:cyclic-guanylate-specific phosphodiesterase activity"/>
    <property type="evidence" value="ECO:0007669"/>
    <property type="project" value="UniProtKB-EC"/>
</dbReference>
<feature type="domain" description="EAL" evidence="2">
    <location>
        <begin position="418"/>
        <end position="674"/>
    </location>
</feature>
<accession>A0ABU9HBM4</accession>
<evidence type="ECO:0000313" key="5">
    <source>
        <dbReference type="Proteomes" id="UP001366060"/>
    </source>
</evidence>
<protein>
    <submittedName>
        <fullName evidence="4">Bifunctional diguanylate cyclase/phosphodiesterase</fullName>
        <ecNumber evidence="4">2.7.7.65</ecNumber>
        <ecNumber evidence="4">3.1.4.52</ecNumber>
    </submittedName>
</protein>
<dbReference type="Proteomes" id="UP001366060">
    <property type="component" value="Unassembled WGS sequence"/>
</dbReference>
<dbReference type="Gene3D" id="3.20.20.450">
    <property type="entry name" value="EAL domain"/>
    <property type="match status" value="1"/>
</dbReference>
<keyword evidence="4" id="KW-0378">Hydrolase</keyword>
<dbReference type="PANTHER" id="PTHR33121:SF79">
    <property type="entry name" value="CYCLIC DI-GMP PHOSPHODIESTERASE PDED-RELATED"/>
    <property type="match status" value="1"/>
</dbReference>
<evidence type="ECO:0000259" key="2">
    <source>
        <dbReference type="PROSITE" id="PS50883"/>
    </source>
</evidence>
<proteinExistence type="predicted"/>
<dbReference type="SMART" id="SM00052">
    <property type="entry name" value="EAL"/>
    <property type="match status" value="1"/>
</dbReference>
<feature type="transmembrane region" description="Helical" evidence="1">
    <location>
        <begin position="217"/>
        <end position="235"/>
    </location>
</feature>
<dbReference type="CDD" id="cd01948">
    <property type="entry name" value="EAL"/>
    <property type="match status" value="1"/>
</dbReference>
<dbReference type="InterPro" id="IPR029787">
    <property type="entry name" value="Nucleotide_cyclase"/>
</dbReference>
<dbReference type="PROSITE" id="PS50883">
    <property type="entry name" value="EAL"/>
    <property type="match status" value="1"/>
</dbReference>
<sequence length="691" mass="78971">MFSDKNVKVIIGLFCLSIMAFLSHRLGIVDTSYPILINTNEKPKILINSIYVDANVDDKQGISIQCKLTKQEGYNFCGIGIPLTDGTRNNGLDLTKFNRLGAIIKYTTPSDKAKLKITFRNFNDTYSNLTDTVSLKFNSISYNPSLHELPVVIPFDALQVDNWWVEQYKVGFSDSQVELSNVSYLEILTDGMHTLGDYHIEIQCIVLYGQLITEANLLKLILLIWLITVIFLVTFQHNILKRMSITDSLTGLFNRQGISNWTNKKISSRVNRQKLYMFYLDLDDFKKVNDTYGHKVGDQLLKGFSQHIQNYLDCIENIQYSFARLSGDEFALVILGLKEGQIKNFAASLLCVWESPILLEEHEPYARASLGIAHLSEEINTFDELLARADSAMYYAKKDGKNRFKIFNQTVSQDIFFRKQTAEKIKNAIIQDKFYLNFMPIFDAKSLNMVSVEVLLRANDQTLQSIGPEVFIPIAEEYNLIKNIDLWVIEATFKQIKSEFSLLNLIPLIFCINISSVELHNPNFVKKLTELLELYQIKPQQIELEVTETSLVEADLMSVSTLQEINALGINLTLDDFGTGYTAFSQLINYPVSCLKIDKTFIDNLNSADKTKSTMIKAILSIAESYKLKTVGEGVEYYEQYSFLLEQGCDMIQGYFFCKPLSWENLKKSLNDPNQQKLRQEKIINLSKHSI</sequence>
<dbReference type="SUPFAM" id="SSF55073">
    <property type="entry name" value="Nucleotide cyclase"/>
    <property type="match status" value="1"/>
</dbReference>
<reference evidence="4 5" key="1">
    <citation type="submission" date="2024-02" db="EMBL/GenBank/DDBJ databases">
        <title>Bacteria isolated from the canopy kelp, Nereocystis luetkeana.</title>
        <authorList>
            <person name="Pfister C.A."/>
            <person name="Younker I.T."/>
            <person name="Light S.H."/>
        </authorList>
    </citation>
    <scope>NUCLEOTIDE SEQUENCE [LARGE SCALE GENOMIC DNA]</scope>
    <source>
        <strain evidence="4 5">TI.2.07</strain>
    </source>
</reference>
<dbReference type="GO" id="GO:0052621">
    <property type="term" value="F:diguanylate cyclase activity"/>
    <property type="evidence" value="ECO:0007669"/>
    <property type="project" value="UniProtKB-EC"/>
</dbReference>
<evidence type="ECO:0000313" key="4">
    <source>
        <dbReference type="EMBL" id="MEL0659259.1"/>
    </source>
</evidence>
<dbReference type="NCBIfam" id="TIGR00254">
    <property type="entry name" value="GGDEF"/>
    <property type="match status" value="1"/>
</dbReference>
<dbReference type="SUPFAM" id="SSF141868">
    <property type="entry name" value="EAL domain-like"/>
    <property type="match status" value="1"/>
</dbReference>
<dbReference type="InterPro" id="IPR035919">
    <property type="entry name" value="EAL_sf"/>
</dbReference>
<keyword evidence="5" id="KW-1185">Reference proteome</keyword>
<dbReference type="EMBL" id="JBAKBA010000017">
    <property type="protein sequence ID" value="MEL0659259.1"/>
    <property type="molecule type" value="Genomic_DNA"/>
</dbReference>
<keyword evidence="1" id="KW-0812">Transmembrane</keyword>
<dbReference type="EC" id="2.7.7.65" evidence="4"/>